<dbReference type="AlphaFoldDB" id="A0A934JVH6"/>
<feature type="coiled-coil region" evidence="1">
    <location>
        <begin position="73"/>
        <end position="108"/>
    </location>
</feature>
<feature type="region of interest" description="Disordered" evidence="2">
    <location>
        <begin position="160"/>
        <end position="179"/>
    </location>
</feature>
<name>A0A934JVH6_9BACT</name>
<evidence type="ECO:0000256" key="1">
    <source>
        <dbReference type="SAM" id="Coils"/>
    </source>
</evidence>
<accession>A0A934JVH6</accession>
<comment type="caution">
    <text evidence="3">The sequence shown here is derived from an EMBL/GenBank/DDBJ whole genome shotgun (WGS) entry which is preliminary data.</text>
</comment>
<dbReference type="RefSeq" id="WP_337309711.1">
    <property type="nucleotide sequence ID" value="NZ_JAEKNS010000042.1"/>
</dbReference>
<proteinExistence type="predicted"/>
<dbReference type="EMBL" id="JAEKNS010000042">
    <property type="protein sequence ID" value="MBJ7593939.1"/>
    <property type="molecule type" value="Genomic_DNA"/>
</dbReference>
<evidence type="ECO:0000256" key="2">
    <source>
        <dbReference type="SAM" id="MobiDB-lite"/>
    </source>
</evidence>
<reference evidence="3 4" key="1">
    <citation type="submission" date="2020-10" db="EMBL/GenBank/DDBJ databases">
        <title>Ca. Dormibacterota MAGs.</title>
        <authorList>
            <person name="Montgomery K."/>
        </authorList>
    </citation>
    <scope>NUCLEOTIDE SEQUENCE [LARGE SCALE GENOMIC DNA]</scope>
    <source>
        <strain evidence="3">SC8812_S17_18</strain>
    </source>
</reference>
<sequence length="179" mass="19847">MSATPPPGDELGTVVDIVDTLEELVGGARRLPFTPSVVVNEEEILELVDRIRVALPDDLLTARHTLDERDQILERAEREVGEVTARAEEEAARVVREAQAQAASLVDEHVIVTTATEQARAAVRDAEQHAAAQRTAADDYAREVMQRLEEQLERWLGTVREGLHSLPQPPAPRARRRKG</sequence>
<keyword evidence="1" id="KW-0175">Coiled coil</keyword>
<evidence type="ECO:0000313" key="4">
    <source>
        <dbReference type="Proteomes" id="UP000606991"/>
    </source>
</evidence>
<evidence type="ECO:0000313" key="3">
    <source>
        <dbReference type="EMBL" id="MBJ7593939.1"/>
    </source>
</evidence>
<organism evidence="3 4">
    <name type="scientific">Candidatus Aeolococcus gillhamiae</name>
    <dbReference type="NCBI Taxonomy" id="3127015"/>
    <lineage>
        <taxon>Bacteria</taxon>
        <taxon>Bacillati</taxon>
        <taxon>Candidatus Dormiibacterota</taxon>
        <taxon>Candidatus Dormibacteria</taxon>
        <taxon>Candidatus Aeolococcales</taxon>
        <taxon>Candidatus Aeolococcaceae</taxon>
        <taxon>Candidatus Aeolococcus</taxon>
    </lineage>
</organism>
<gene>
    <name evidence="3" type="ORF">JF886_03605</name>
</gene>
<protein>
    <recommendedName>
        <fullName evidence="5">ATPase</fullName>
    </recommendedName>
</protein>
<evidence type="ECO:0008006" key="5">
    <source>
        <dbReference type="Google" id="ProtNLM"/>
    </source>
</evidence>
<dbReference type="Proteomes" id="UP000606991">
    <property type="component" value="Unassembled WGS sequence"/>
</dbReference>